<dbReference type="AlphaFoldDB" id="A0A8S1YNV7"/>
<gene>
    <name evidence="1" type="ORF">POCTA_138.1.T2830002</name>
</gene>
<keyword evidence="2" id="KW-1185">Reference proteome</keyword>
<organism evidence="1 2">
    <name type="scientific">Paramecium octaurelia</name>
    <dbReference type="NCBI Taxonomy" id="43137"/>
    <lineage>
        <taxon>Eukaryota</taxon>
        <taxon>Sar</taxon>
        <taxon>Alveolata</taxon>
        <taxon>Ciliophora</taxon>
        <taxon>Intramacronucleata</taxon>
        <taxon>Oligohymenophorea</taxon>
        <taxon>Peniculida</taxon>
        <taxon>Parameciidae</taxon>
        <taxon>Paramecium</taxon>
    </lineage>
</organism>
<dbReference type="EMBL" id="CAJJDP010000287">
    <property type="protein sequence ID" value="CAD8215523.1"/>
    <property type="molecule type" value="Genomic_DNA"/>
</dbReference>
<reference evidence="1" key="1">
    <citation type="submission" date="2021-01" db="EMBL/GenBank/DDBJ databases">
        <authorList>
            <consortium name="Genoscope - CEA"/>
            <person name="William W."/>
        </authorList>
    </citation>
    <scope>NUCLEOTIDE SEQUENCE</scope>
</reference>
<accession>A0A8S1YNV7</accession>
<sequence>MLEIVSTYYRQEYHERSNLKQLCCIIFIEEKILFHFLRRAEKIKKCQGNSNEMISQKIKLYLMQTCLSSNFFLNFRGCNYGQVKIFCQHIIINQEQKQFDKEICYIRFKIIIVMFSQNLFEDKYRFENLPDVFQLKKNNQLIDVNTYITILFIQPQSISEQLYTQYLKHFHEIDIMISYTLHTQQEQLKVKPHLQPKMDQKHVTQLIIVLTYYYIY</sequence>
<proteinExistence type="predicted"/>
<protein>
    <submittedName>
        <fullName evidence="1">Uncharacterized protein</fullName>
    </submittedName>
</protein>
<dbReference type="Proteomes" id="UP000683925">
    <property type="component" value="Unassembled WGS sequence"/>
</dbReference>
<evidence type="ECO:0000313" key="1">
    <source>
        <dbReference type="EMBL" id="CAD8215523.1"/>
    </source>
</evidence>
<name>A0A8S1YNV7_PAROT</name>
<comment type="caution">
    <text evidence="1">The sequence shown here is derived from an EMBL/GenBank/DDBJ whole genome shotgun (WGS) entry which is preliminary data.</text>
</comment>
<evidence type="ECO:0000313" key="2">
    <source>
        <dbReference type="Proteomes" id="UP000683925"/>
    </source>
</evidence>